<sequence length="200" mass="20181">MFAGGCPGVDVPPVSMLGVLVRAHRATGVVAVYACVTVAGLLAAGDSLGVPLAERDIPVRLLVAIVLSTVGTVALLEPVPDLGATFVRGGSVRLGVGLTLTAWFALAWVGTSIPGPVLGAEAFMAAMVFTSGALAVHVLNSAAWIVPFALGALLVFVDGSPAAPLSMALGYLPLVLAPMLLLVPPVVTLVRRPTARSTAE</sequence>
<feature type="transmembrane region" description="Helical" evidence="1">
    <location>
        <begin position="168"/>
        <end position="190"/>
    </location>
</feature>
<feature type="transmembrane region" description="Helical" evidence="1">
    <location>
        <begin position="132"/>
        <end position="156"/>
    </location>
</feature>
<protein>
    <submittedName>
        <fullName evidence="2">Uncharacterized protein</fullName>
    </submittedName>
</protein>
<comment type="caution">
    <text evidence="2">The sequence shown here is derived from an EMBL/GenBank/DDBJ whole genome shotgun (WGS) entry which is preliminary data.</text>
</comment>
<feature type="transmembrane region" description="Helical" evidence="1">
    <location>
        <begin position="57"/>
        <end position="76"/>
    </location>
</feature>
<reference evidence="2 3" key="1">
    <citation type="submission" date="2017-10" db="EMBL/GenBank/DDBJ databases">
        <title>Sequencing the genomes of 1000 actinobacteria strains.</title>
        <authorList>
            <person name="Klenk H.-P."/>
        </authorList>
    </citation>
    <scope>NUCLEOTIDE SEQUENCE [LARGE SCALE GENOMIC DNA]</scope>
    <source>
        <strain evidence="2 3">DSM 21801</strain>
    </source>
</reference>
<keyword evidence="1" id="KW-0812">Transmembrane</keyword>
<dbReference type="Proteomes" id="UP000224915">
    <property type="component" value="Unassembled WGS sequence"/>
</dbReference>
<proteinExistence type="predicted"/>
<keyword evidence="1" id="KW-0472">Membrane</keyword>
<keyword evidence="1" id="KW-1133">Transmembrane helix</keyword>
<accession>A0A2A9CYG3</accession>
<dbReference type="EMBL" id="PDJD01000001">
    <property type="protein sequence ID" value="PFG19433.1"/>
    <property type="molecule type" value="Genomic_DNA"/>
</dbReference>
<name>A0A2A9CYG3_9MICO</name>
<organism evidence="2 3">
    <name type="scientific">Serinibacter salmoneus</name>
    <dbReference type="NCBI Taxonomy" id="556530"/>
    <lineage>
        <taxon>Bacteria</taxon>
        <taxon>Bacillati</taxon>
        <taxon>Actinomycetota</taxon>
        <taxon>Actinomycetes</taxon>
        <taxon>Micrococcales</taxon>
        <taxon>Beutenbergiaceae</taxon>
        <taxon>Serinibacter</taxon>
    </lineage>
</organism>
<feature type="transmembrane region" description="Helical" evidence="1">
    <location>
        <begin position="96"/>
        <end position="120"/>
    </location>
</feature>
<evidence type="ECO:0000313" key="3">
    <source>
        <dbReference type="Proteomes" id="UP000224915"/>
    </source>
</evidence>
<evidence type="ECO:0000313" key="2">
    <source>
        <dbReference type="EMBL" id="PFG19433.1"/>
    </source>
</evidence>
<keyword evidence="3" id="KW-1185">Reference proteome</keyword>
<feature type="transmembrane region" description="Helical" evidence="1">
    <location>
        <begin position="26"/>
        <end position="45"/>
    </location>
</feature>
<dbReference type="AlphaFoldDB" id="A0A2A9CYG3"/>
<evidence type="ECO:0000256" key="1">
    <source>
        <dbReference type="SAM" id="Phobius"/>
    </source>
</evidence>
<gene>
    <name evidence="2" type="ORF">ATL40_0993</name>
</gene>